<dbReference type="Proteomes" id="UP000312512">
    <property type="component" value="Unassembled WGS sequence"/>
</dbReference>
<organism evidence="2 3">
    <name type="scientific">Nonomuraea phyllanthi</name>
    <dbReference type="NCBI Taxonomy" id="2219224"/>
    <lineage>
        <taxon>Bacteria</taxon>
        <taxon>Bacillati</taxon>
        <taxon>Actinomycetota</taxon>
        <taxon>Actinomycetes</taxon>
        <taxon>Streptosporangiales</taxon>
        <taxon>Streptosporangiaceae</taxon>
        <taxon>Nonomuraea</taxon>
    </lineage>
</organism>
<dbReference type="EMBL" id="VDLX02000004">
    <property type="protein sequence ID" value="KAB8195451.1"/>
    <property type="molecule type" value="Genomic_DNA"/>
</dbReference>
<feature type="signal peptide" evidence="1">
    <location>
        <begin position="1"/>
        <end position="30"/>
    </location>
</feature>
<keyword evidence="1" id="KW-0732">Signal</keyword>
<reference evidence="2 3" key="1">
    <citation type="submission" date="2019-10" db="EMBL/GenBank/DDBJ databases">
        <title>Nonomuraea sp. nov., isolated from Phyllanthus amarus.</title>
        <authorList>
            <person name="Klykleung N."/>
            <person name="Tanasupawat S."/>
        </authorList>
    </citation>
    <scope>NUCLEOTIDE SEQUENCE [LARGE SCALE GENOMIC DNA]</scope>
    <source>
        <strain evidence="2 3">PA1-10</strain>
    </source>
</reference>
<proteinExistence type="predicted"/>
<dbReference type="AlphaFoldDB" id="A0A5C4WNX2"/>
<protein>
    <submittedName>
        <fullName evidence="2">Uncharacterized protein</fullName>
    </submittedName>
</protein>
<evidence type="ECO:0000313" key="2">
    <source>
        <dbReference type="EMBL" id="KAB8195451.1"/>
    </source>
</evidence>
<evidence type="ECO:0000256" key="1">
    <source>
        <dbReference type="SAM" id="SignalP"/>
    </source>
</evidence>
<comment type="caution">
    <text evidence="2">The sequence shown here is derived from an EMBL/GenBank/DDBJ whole genome shotgun (WGS) entry which is preliminary data.</text>
</comment>
<name>A0A5C4WNX2_9ACTN</name>
<keyword evidence="3" id="KW-1185">Reference proteome</keyword>
<evidence type="ECO:0000313" key="3">
    <source>
        <dbReference type="Proteomes" id="UP000312512"/>
    </source>
</evidence>
<dbReference type="RefSeq" id="WP_139630890.1">
    <property type="nucleotide sequence ID" value="NZ_VDLX02000004.1"/>
</dbReference>
<feature type="chain" id="PRO_5038447284" evidence="1">
    <location>
        <begin position="31"/>
        <end position="63"/>
    </location>
</feature>
<sequence length="63" mass="6248">MFPIVRRCLSTGPAGLLAVTGLALPGATAAASPPPSPFFSTVRIDSAATVGAPAVGDQVRVGW</sequence>
<gene>
    <name evidence="2" type="ORF">FH608_014055</name>
</gene>
<accession>A0A5C4WNX2</accession>